<organism evidence="5">
    <name type="scientific">Octopus bimaculoides</name>
    <name type="common">California two-spotted octopus</name>
    <dbReference type="NCBI Taxonomy" id="37653"/>
    <lineage>
        <taxon>Eukaryota</taxon>
        <taxon>Metazoa</taxon>
        <taxon>Spiralia</taxon>
        <taxon>Lophotrochozoa</taxon>
        <taxon>Mollusca</taxon>
        <taxon>Cephalopoda</taxon>
        <taxon>Coleoidea</taxon>
        <taxon>Octopodiformes</taxon>
        <taxon>Octopoda</taxon>
        <taxon>Incirrata</taxon>
        <taxon>Octopodidae</taxon>
        <taxon>Octopus</taxon>
    </lineage>
</organism>
<dbReference type="PANTHER" id="PTHR12619">
    <property type="entry name" value="RFX TRANSCRIPTION FACTOR FAMILY"/>
    <property type="match status" value="1"/>
</dbReference>
<keyword evidence="2" id="KW-0812">Transmembrane</keyword>
<dbReference type="InterPro" id="IPR039779">
    <property type="entry name" value="RFX-like"/>
</dbReference>
<dbReference type="Pfam" id="PF02257">
    <property type="entry name" value="RFX_DNA_binding"/>
    <property type="match status" value="1"/>
</dbReference>
<evidence type="ECO:0000259" key="3">
    <source>
        <dbReference type="Pfam" id="PF02257"/>
    </source>
</evidence>
<feature type="non-terminal residue" evidence="5">
    <location>
        <position position="1"/>
    </location>
</feature>
<dbReference type="SUPFAM" id="SSF46785">
    <property type="entry name" value="Winged helix' DNA-binding domain"/>
    <property type="match status" value="1"/>
</dbReference>
<dbReference type="PANTHER" id="PTHR12619:SF32">
    <property type="entry name" value="RFX-TYPE WINGED-HELIX DOMAIN-CONTAINING PROTEIN"/>
    <property type="match status" value="1"/>
</dbReference>
<dbReference type="AlphaFoldDB" id="A0A0L8GXK1"/>
<evidence type="ECO:0000259" key="4">
    <source>
        <dbReference type="Pfam" id="PF25340"/>
    </source>
</evidence>
<dbReference type="InterPro" id="IPR036390">
    <property type="entry name" value="WH_DNA-bd_sf"/>
</dbReference>
<sequence>SSSTLSTLQASVQYQGRYVLPDNRSSGQGQERYWGATEQLSGQGPRRSGIQTDRQTQKQLQITYTLQWLEENYERCDNVCLPRCLLYSHYLHFCKTKSFNPSGAATFGKSNSRRYSLSSKAGTLLPEFPDVRSLCLPREVDRHKLSVFLLMYNIHCQRILDTVISGHFTEVETLLLHFWQGTPKHLEDILYCDVIVDIVGFCDSILYQSLVDVSIPTAIQEIPENLLHEIRSFLKKLPMFMENSLENVPKTLMETKLQGKLTECYLITIIVVIIIIIITIIVVINIITIIIIVVVVVIIIII</sequence>
<dbReference type="EMBL" id="KQ420017">
    <property type="protein sequence ID" value="KOF81693.1"/>
    <property type="molecule type" value="Genomic_DNA"/>
</dbReference>
<dbReference type="GO" id="GO:0000978">
    <property type="term" value="F:RNA polymerase II cis-regulatory region sequence-specific DNA binding"/>
    <property type="evidence" value="ECO:0007669"/>
    <property type="project" value="TreeGrafter"/>
</dbReference>
<dbReference type="Pfam" id="PF25340">
    <property type="entry name" value="BCD_RFX"/>
    <property type="match status" value="1"/>
</dbReference>
<gene>
    <name evidence="5" type="ORF">OCBIM_22026231mg</name>
</gene>
<name>A0A0L8GXK1_OCTBM</name>
<evidence type="ECO:0000256" key="1">
    <source>
        <dbReference type="ARBA" id="ARBA00023125"/>
    </source>
</evidence>
<feature type="non-terminal residue" evidence="5">
    <location>
        <position position="302"/>
    </location>
</feature>
<dbReference type="STRING" id="37653.A0A0L8GXK1"/>
<dbReference type="InterPro" id="IPR003150">
    <property type="entry name" value="DNA-bd_RFX"/>
</dbReference>
<protein>
    <submittedName>
        <fullName evidence="5">Uncharacterized protein</fullName>
    </submittedName>
</protein>
<feature type="transmembrane region" description="Helical" evidence="2">
    <location>
        <begin position="265"/>
        <end position="298"/>
    </location>
</feature>
<proteinExistence type="predicted"/>
<dbReference type="InterPro" id="IPR036388">
    <property type="entry name" value="WH-like_DNA-bd_sf"/>
</dbReference>
<dbReference type="OrthoDB" id="10056949at2759"/>
<dbReference type="GO" id="GO:0000981">
    <property type="term" value="F:DNA-binding transcription factor activity, RNA polymerase II-specific"/>
    <property type="evidence" value="ECO:0007669"/>
    <property type="project" value="TreeGrafter"/>
</dbReference>
<feature type="domain" description="RFX-type winged-helix" evidence="3">
    <location>
        <begin position="64"/>
        <end position="109"/>
    </location>
</feature>
<dbReference type="Gene3D" id="1.10.10.10">
    <property type="entry name" value="Winged helix-like DNA-binding domain superfamily/Winged helix DNA-binding domain"/>
    <property type="match status" value="1"/>
</dbReference>
<feature type="domain" description="RFX1-4/6/8-like BCD" evidence="4">
    <location>
        <begin position="148"/>
        <end position="258"/>
    </location>
</feature>
<keyword evidence="2" id="KW-1133">Transmembrane helix</keyword>
<keyword evidence="2" id="KW-0472">Membrane</keyword>
<evidence type="ECO:0000256" key="2">
    <source>
        <dbReference type="SAM" id="Phobius"/>
    </source>
</evidence>
<dbReference type="InterPro" id="IPR057321">
    <property type="entry name" value="RFX1-4/6/8-like_BCD"/>
</dbReference>
<reference evidence="5" key="1">
    <citation type="submission" date="2015-07" db="EMBL/GenBank/DDBJ databases">
        <title>MeaNS - Measles Nucleotide Surveillance Program.</title>
        <authorList>
            <person name="Tran T."/>
            <person name="Druce J."/>
        </authorList>
    </citation>
    <scope>NUCLEOTIDE SEQUENCE</scope>
    <source>
        <strain evidence="5">UCB-OBI-ISO-001</strain>
        <tissue evidence="5">Gonad</tissue>
    </source>
</reference>
<evidence type="ECO:0000313" key="5">
    <source>
        <dbReference type="EMBL" id="KOF81693.1"/>
    </source>
</evidence>
<keyword evidence="1" id="KW-0238">DNA-binding</keyword>
<accession>A0A0L8GXK1</accession>